<evidence type="ECO:0000313" key="4">
    <source>
        <dbReference type="Proteomes" id="UP000323521"/>
    </source>
</evidence>
<proteinExistence type="predicted"/>
<dbReference type="Pfam" id="PF01989">
    <property type="entry name" value="AcnX_swivel_put"/>
    <property type="match status" value="1"/>
</dbReference>
<dbReference type="Proteomes" id="UP000323521">
    <property type="component" value="Chromosome"/>
</dbReference>
<name>A0A3G1KZ66_FORW1</name>
<dbReference type="AlphaFoldDB" id="A0A3G1KZ66"/>
<dbReference type="RefSeq" id="WP_148137199.1">
    <property type="nucleotide sequence ID" value="NZ_CP017634.1"/>
</dbReference>
<feature type="domain" description="Phosphomevalonate dehydratase small subunit-like" evidence="2">
    <location>
        <begin position="31"/>
        <end position="109"/>
    </location>
</feature>
<dbReference type="KEGG" id="fwa:DCMF_26395"/>
<evidence type="ECO:0000313" key="3">
    <source>
        <dbReference type="EMBL" id="ATW27816.1"/>
    </source>
</evidence>
<organism evidence="3 4">
    <name type="scientific">Formimonas warabiya</name>
    <dbReference type="NCBI Taxonomy" id="1761012"/>
    <lineage>
        <taxon>Bacteria</taxon>
        <taxon>Bacillati</taxon>
        <taxon>Bacillota</taxon>
        <taxon>Clostridia</taxon>
        <taxon>Eubacteriales</taxon>
        <taxon>Peptococcaceae</taxon>
        <taxon>Candidatus Formimonas</taxon>
    </lineage>
</organism>
<accession>A0A3G1KZ66</accession>
<dbReference type="Gene3D" id="3.50.30.10">
    <property type="entry name" value="Phosphohistidine domain"/>
    <property type="match status" value="1"/>
</dbReference>
<dbReference type="OrthoDB" id="9815264at2"/>
<keyword evidence="1" id="KW-0456">Lyase</keyword>
<dbReference type="EMBL" id="CP017634">
    <property type="protein sequence ID" value="ATW27816.1"/>
    <property type="molecule type" value="Genomic_DNA"/>
</dbReference>
<evidence type="ECO:0000256" key="1">
    <source>
        <dbReference type="ARBA" id="ARBA00023239"/>
    </source>
</evidence>
<protein>
    <recommendedName>
        <fullName evidence="2">Phosphomevalonate dehydratase small subunit-like domain-containing protein</fullName>
    </recommendedName>
</protein>
<evidence type="ECO:0000259" key="2">
    <source>
        <dbReference type="Pfam" id="PF01989"/>
    </source>
</evidence>
<dbReference type="GO" id="GO:0016829">
    <property type="term" value="F:lyase activity"/>
    <property type="evidence" value="ECO:0007669"/>
    <property type="project" value="UniProtKB-KW"/>
</dbReference>
<sequence>MTRTLVKVLHGRSLNGGVAEGYAMLCPNSIAGWAGVDEKTGTIIERGHVHEGESIKDRILVMSGSKGSVGWSCHFYATKISGTAAAGWILKKIDSRIGVAMVMLGAPAVCDLEEDPFAAVQDNDWVKIDQGTVEIWR</sequence>
<gene>
    <name evidence="3" type="ORF">DCMF_26395</name>
</gene>
<keyword evidence="4" id="KW-1185">Reference proteome</keyword>
<dbReference type="SUPFAM" id="SSF52016">
    <property type="entry name" value="LeuD/IlvD-like"/>
    <property type="match status" value="1"/>
</dbReference>
<reference evidence="3 4" key="1">
    <citation type="submission" date="2016-10" db="EMBL/GenBank/DDBJ databases">
        <title>Complete Genome Sequence of Peptococcaceae strain DCMF.</title>
        <authorList>
            <person name="Edwards R.J."/>
            <person name="Holland S.I."/>
            <person name="Deshpande N.P."/>
            <person name="Wong Y.K."/>
            <person name="Ertan H."/>
            <person name="Manefield M."/>
            <person name="Russell T.L."/>
            <person name="Lee M.J."/>
        </authorList>
    </citation>
    <scope>NUCLEOTIDE SEQUENCE [LARGE SCALE GENOMIC DNA]</scope>
    <source>
        <strain evidence="3 4">DCMF</strain>
    </source>
</reference>
<dbReference type="InterPro" id="IPR002840">
    <property type="entry name" value="PMDh-S-like_dom"/>
</dbReference>